<dbReference type="AlphaFoldDB" id="A0A9Q5HU61"/>
<accession>A0A9Q5HU61</accession>
<feature type="domain" description="F-box" evidence="1">
    <location>
        <begin position="7"/>
        <end position="53"/>
    </location>
</feature>
<dbReference type="Pfam" id="PF12937">
    <property type="entry name" value="F-box-like"/>
    <property type="match status" value="1"/>
</dbReference>
<dbReference type="SMART" id="SM00256">
    <property type="entry name" value="FBOX"/>
    <property type="match status" value="1"/>
</dbReference>
<organism evidence="2 3">
    <name type="scientific">Sanghuangporus baumii</name>
    <name type="common">Phellinus baumii</name>
    <dbReference type="NCBI Taxonomy" id="108892"/>
    <lineage>
        <taxon>Eukaryota</taxon>
        <taxon>Fungi</taxon>
        <taxon>Dikarya</taxon>
        <taxon>Basidiomycota</taxon>
        <taxon>Agaricomycotina</taxon>
        <taxon>Agaricomycetes</taxon>
        <taxon>Hymenochaetales</taxon>
        <taxon>Hymenochaetaceae</taxon>
        <taxon>Sanghuangporus</taxon>
    </lineage>
</organism>
<gene>
    <name evidence="2" type="ORF">A7U60_g6965</name>
</gene>
<dbReference type="EMBL" id="LNZH02000205">
    <property type="protein sequence ID" value="OCB86067.1"/>
    <property type="molecule type" value="Genomic_DNA"/>
</dbReference>
<dbReference type="Proteomes" id="UP000757232">
    <property type="component" value="Unassembled WGS sequence"/>
</dbReference>
<reference evidence="2" key="1">
    <citation type="submission" date="2016-06" db="EMBL/GenBank/DDBJ databases">
        <title>Draft Genome sequence of the fungus Inonotus baumii.</title>
        <authorList>
            <person name="Zhu H."/>
            <person name="Lin W."/>
        </authorList>
    </citation>
    <scope>NUCLEOTIDE SEQUENCE</scope>
    <source>
        <strain evidence="2">821</strain>
    </source>
</reference>
<dbReference type="OrthoDB" id="2688364at2759"/>
<dbReference type="Gene3D" id="1.20.1280.50">
    <property type="match status" value="1"/>
</dbReference>
<dbReference type="InterPro" id="IPR001810">
    <property type="entry name" value="F-box_dom"/>
</dbReference>
<dbReference type="InterPro" id="IPR036047">
    <property type="entry name" value="F-box-like_dom_sf"/>
</dbReference>
<proteinExistence type="predicted"/>
<dbReference type="SUPFAM" id="SSF81383">
    <property type="entry name" value="F-box domain"/>
    <property type="match status" value="1"/>
</dbReference>
<evidence type="ECO:0000313" key="2">
    <source>
        <dbReference type="EMBL" id="OCB86067.1"/>
    </source>
</evidence>
<evidence type="ECO:0000313" key="3">
    <source>
        <dbReference type="Proteomes" id="UP000757232"/>
    </source>
</evidence>
<name>A0A9Q5HU61_SANBA</name>
<comment type="caution">
    <text evidence="2">The sequence shown here is derived from an EMBL/GenBank/DDBJ whole genome shotgun (WGS) entry which is preliminary data.</text>
</comment>
<dbReference type="PROSITE" id="PS50181">
    <property type="entry name" value="FBOX"/>
    <property type="match status" value="1"/>
</dbReference>
<sequence length="489" mass="55260">MPTASSRCHLLTLPDELIFEILSYCPVENILKLEGTCKRMYQICRSHAIWRSLVQRLDVSQAPSTNPFHSIESLPEPELRWKVINAVQRHRVWTTPGNVPPMRVLELPLPHIEESRIMKTRLLPGGKEILISNHGSVEFWSIESMECLWSIPAPEDHIDTVGFDFDIVDNGEVLAIAIVCEDGVFPDMSLLRLYNYTFANRSVNMVLERRLPTLSPSRIMLQGEFFISSIPRLFQSVVLNWRSGSALILDFADPMRVRTDVRSKLVADNNLIVFLQEAELGFCAAKLPLSALNERWSDEVNHNAWQHVLFRSLDRDYSLLPLPYSEDQDSAQNGNAGYGLWVLAHHIFKPSWQPDAPTEIFVVAYTVTPGGRKPMRLISFRLQLSHSEGQGSERDSGTLKLVRSSSAPIGRLPRNPRNVSNTGLMFSLRQKLQVITLFSEDGQPISEVDLGADVIPEFEEFDPNVSSVDPWSGAIAVRILGSMKVLYFD</sequence>
<keyword evidence="3" id="KW-1185">Reference proteome</keyword>
<evidence type="ECO:0000259" key="1">
    <source>
        <dbReference type="PROSITE" id="PS50181"/>
    </source>
</evidence>
<protein>
    <recommendedName>
        <fullName evidence="1">F-box domain-containing protein</fullName>
    </recommendedName>
</protein>